<keyword evidence="5 10" id="KW-0547">Nucleotide-binding</keyword>
<dbReference type="PANTHER" id="PTHR30075:SF2">
    <property type="entry name" value="GLYCINE--TRNA LIGASE, CHLOROPLASTIC_MITOCHONDRIAL 2"/>
    <property type="match status" value="1"/>
</dbReference>
<gene>
    <name evidence="10 12" type="primary">glyS</name>
    <name evidence="12" type="ORF">LuPra_03196</name>
</gene>
<keyword evidence="13" id="KW-1185">Reference proteome</keyword>
<comment type="similarity">
    <text evidence="2 10">Belongs to the class-II aminoacyl-tRNA synthetase family.</text>
</comment>
<keyword evidence="7 10" id="KW-0648">Protein biosynthesis</keyword>
<evidence type="ECO:0000256" key="3">
    <source>
        <dbReference type="ARBA" id="ARBA00022490"/>
    </source>
</evidence>
<dbReference type="GO" id="GO:0005829">
    <property type="term" value="C:cytosol"/>
    <property type="evidence" value="ECO:0007669"/>
    <property type="project" value="TreeGrafter"/>
</dbReference>
<evidence type="ECO:0000256" key="8">
    <source>
        <dbReference type="ARBA" id="ARBA00023146"/>
    </source>
</evidence>
<dbReference type="HAMAP" id="MF_00255">
    <property type="entry name" value="Gly_tRNA_synth_beta"/>
    <property type="match status" value="1"/>
</dbReference>
<name>A0A143PQ73_LUTPR</name>
<dbReference type="OrthoDB" id="9775440at2"/>
<dbReference type="InterPro" id="IPR006194">
    <property type="entry name" value="Gly-tRNA-synth_heterodimer"/>
</dbReference>
<comment type="subunit">
    <text evidence="10">Tetramer of two alpha and two beta subunits.</text>
</comment>
<dbReference type="PATRIC" id="fig|1813736.3.peg.3399"/>
<dbReference type="Pfam" id="PF05746">
    <property type="entry name" value="DALR_1"/>
    <property type="match status" value="1"/>
</dbReference>
<dbReference type="EMBL" id="CP015136">
    <property type="protein sequence ID" value="AMY09969.1"/>
    <property type="molecule type" value="Genomic_DNA"/>
</dbReference>
<dbReference type="GO" id="GO:0005524">
    <property type="term" value="F:ATP binding"/>
    <property type="evidence" value="ECO:0007669"/>
    <property type="project" value="UniProtKB-UniRule"/>
</dbReference>
<dbReference type="EC" id="6.1.1.14" evidence="10"/>
<dbReference type="Pfam" id="PF02092">
    <property type="entry name" value="tRNA_synt_2f"/>
    <property type="match status" value="1"/>
</dbReference>
<feature type="domain" description="DALR anticodon binding" evidence="11">
    <location>
        <begin position="653"/>
        <end position="732"/>
    </location>
</feature>
<dbReference type="GO" id="GO:0006420">
    <property type="term" value="P:arginyl-tRNA aminoacylation"/>
    <property type="evidence" value="ECO:0007669"/>
    <property type="project" value="InterPro"/>
</dbReference>
<evidence type="ECO:0000313" key="13">
    <source>
        <dbReference type="Proteomes" id="UP000076079"/>
    </source>
</evidence>
<evidence type="ECO:0000256" key="5">
    <source>
        <dbReference type="ARBA" id="ARBA00022741"/>
    </source>
</evidence>
<organism evidence="12 13">
    <name type="scientific">Luteitalea pratensis</name>
    <dbReference type="NCBI Taxonomy" id="1855912"/>
    <lineage>
        <taxon>Bacteria</taxon>
        <taxon>Pseudomonadati</taxon>
        <taxon>Acidobacteriota</taxon>
        <taxon>Vicinamibacteria</taxon>
        <taxon>Vicinamibacterales</taxon>
        <taxon>Vicinamibacteraceae</taxon>
        <taxon>Luteitalea</taxon>
    </lineage>
</organism>
<evidence type="ECO:0000256" key="4">
    <source>
        <dbReference type="ARBA" id="ARBA00022598"/>
    </source>
</evidence>
<comment type="subcellular location">
    <subcellularLocation>
        <location evidence="1 10">Cytoplasm</location>
    </subcellularLocation>
</comment>
<dbReference type="GO" id="GO:0004820">
    <property type="term" value="F:glycine-tRNA ligase activity"/>
    <property type="evidence" value="ECO:0007669"/>
    <property type="project" value="UniProtKB-UniRule"/>
</dbReference>
<dbReference type="NCBIfam" id="TIGR00211">
    <property type="entry name" value="glyS"/>
    <property type="match status" value="1"/>
</dbReference>
<dbReference type="AlphaFoldDB" id="A0A143PQ73"/>
<keyword evidence="6 10" id="KW-0067">ATP-binding</keyword>
<evidence type="ECO:0000259" key="11">
    <source>
        <dbReference type="Pfam" id="PF05746"/>
    </source>
</evidence>
<evidence type="ECO:0000313" key="12">
    <source>
        <dbReference type="EMBL" id="AMY09969.1"/>
    </source>
</evidence>
<proteinExistence type="inferred from homology"/>
<dbReference type="Proteomes" id="UP000076079">
    <property type="component" value="Chromosome"/>
</dbReference>
<reference evidence="13" key="2">
    <citation type="submission" date="2016-04" db="EMBL/GenBank/DDBJ databases">
        <title>First Complete Genome Sequence of a Subdivision 6 Acidobacterium.</title>
        <authorList>
            <person name="Huang S."/>
            <person name="Vieira S."/>
            <person name="Bunk B."/>
            <person name="Riedel T."/>
            <person name="Sproeer C."/>
            <person name="Overmann J."/>
        </authorList>
    </citation>
    <scope>NUCLEOTIDE SEQUENCE [LARGE SCALE GENOMIC DNA]</scope>
    <source>
        <strain evidence="13">DSM 100886 HEG_-6_39</strain>
    </source>
</reference>
<dbReference type="STRING" id="1855912.LuPra_03196"/>
<evidence type="ECO:0000256" key="1">
    <source>
        <dbReference type="ARBA" id="ARBA00004496"/>
    </source>
</evidence>
<sequence>MDRELLLEIGCEELPASWLPALTEQLAQRLGQRLKDFRLTTDGPVESSATPRRLTAHVTRVAERQSDLEENVSGPAVSAAFGPDGTPTPAAVGFARKYGVEVTDLTRVTTPKGEYLSVVKRERGRAAVDILPDVLGATLRDLPFPKQMRWDAWIDDGKGEFTFGRPIRWMLFLFGGRVVPFVIRRSSGAQSSLVQDVRSGALTYGHRFLAMSGRPGRSVKVRSVSDYKQRLGEHFILLEHSERHDRLVRELDAHARRLGGRVASQPALLHEVADLVEYPSVVAGVFPPEFLTLPDEVLTTTMIHHQHYFPVLDEQQKLLPAFLAVTNIEVEQPQKIAINAERVLTARLRDARFFWDADRRTPLAAKLARLDTVLLHKALGSYAAKAARLERLARWIVTEAFGGTPAQADDAGTAGRLAKADLTTDMVREFTELQGMMGGIYAREDGSSEGVWKSIYYQYQPVGVEAQQSPTAAQLGDAALPWAAVAIADRVDTLVGLFAAGEQPTGTRDPFALRRAAQGLVKVLVDLPDVGGVSRQVALEGIVAEARRAYEAQGLVTDVAGKTQSLGAFVVERLKFLCERRGYRPDEIAAVLPDGQGLAGLAPLSVRQRLDALRAVRPSGDFEPLAVLFKRATNIVKDVPAGDPATLDLAAIRAALAEPAELALADALEARRTAITAAVGQADYSRALLEVAALRPAVDRFFTEVFVMVDDAALRQARLSLLAALRDTVRGIADLSAIAGPQA</sequence>
<dbReference type="PROSITE" id="PS50861">
    <property type="entry name" value="AA_TRNA_LIGASE_II_GLYAB"/>
    <property type="match status" value="1"/>
</dbReference>
<dbReference type="PRINTS" id="PR01045">
    <property type="entry name" value="TRNASYNTHGB"/>
</dbReference>
<keyword evidence="3 10" id="KW-0963">Cytoplasm</keyword>
<evidence type="ECO:0000256" key="2">
    <source>
        <dbReference type="ARBA" id="ARBA00008226"/>
    </source>
</evidence>
<dbReference type="InterPro" id="IPR015944">
    <property type="entry name" value="Gly-tRNA-synth_bsu"/>
</dbReference>
<protein>
    <recommendedName>
        <fullName evidence="10">Glycine--tRNA ligase beta subunit</fullName>
        <ecNumber evidence="10">6.1.1.14</ecNumber>
    </recommendedName>
    <alternativeName>
        <fullName evidence="10">Glycyl-tRNA synthetase beta subunit</fullName>
        <shortName evidence="10">GlyRS</shortName>
    </alternativeName>
</protein>
<keyword evidence="8 10" id="KW-0030">Aminoacyl-tRNA synthetase</keyword>
<dbReference type="RefSeq" id="WP_110171660.1">
    <property type="nucleotide sequence ID" value="NZ_CP015136.1"/>
</dbReference>
<accession>A0A143PQ73</accession>
<dbReference type="PANTHER" id="PTHR30075">
    <property type="entry name" value="GLYCYL-TRNA SYNTHETASE"/>
    <property type="match status" value="1"/>
</dbReference>
<comment type="catalytic activity">
    <reaction evidence="9 10">
        <text>tRNA(Gly) + glycine + ATP = glycyl-tRNA(Gly) + AMP + diphosphate</text>
        <dbReference type="Rhea" id="RHEA:16013"/>
        <dbReference type="Rhea" id="RHEA-COMP:9664"/>
        <dbReference type="Rhea" id="RHEA-COMP:9683"/>
        <dbReference type="ChEBI" id="CHEBI:30616"/>
        <dbReference type="ChEBI" id="CHEBI:33019"/>
        <dbReference type="ChEBI" id="CHEBI:57305"/>
        <dbReference type="ChEBI" id="CHEBI:78442"/>
        <dbReference type="ChEBI" id="CHEBI:78522"/>
        <dbReference type="ChEBI" id="CHEBI:456215"/>
        <dbReference type="EC" id="6.1.1.14"/>
    </reaction>
</comment>
<reference evidence="12 13" key="1">
    <citation type="journal article" date="2016" name="Genome Announc.">
        <title>First Complete Genome Sequence of a Subdivision 6 Acidobacterium Strain.</title>
        <authorList>
            <person name="Huang S."/>
            <person name="Vieira S."/>
            <person name="Bunk B."/>
            <person name="Riedel T."/>
            <person name="Sproer C."/>
            <person name="Overmann J."/>
        </authorList>
    </citation>
    <scope>NUCLEOTIDE SEQUENCE [LARGE SCALE GENOMIC DNA]</scope>
    <source>
        <strain evidence="13">DSM 100886 HEG_-6_39</strain>
    </source>
</reference>
<evidence type="ECO:0000256" key="9">
    <source>
        <dbReference type="ARBA" id="ARBA00047937"/>
    </source>
</evidence>
<evidence type="ECO:0000256" key="6">
    <source>
        <dbReference type="ARBA" id="ARBA00022840"/>
    </source>
</evidence>
<dbReference type="KEGG" id="abac:LuPra_03196"/>
<dbReference type="GO" id="GO:0004814">
    <property type="term" value="F:arginine-tRNA ligase activity"/>
    <property type="evidence" value="ECO:0007669"/>
    <property type="project" value="InterPro"/>
</dbReference>
<evidence type="ECO:0000256" key="10">
    <source>
        <dbReference type="HAMAP-Rule" id="MF_00255"/>
    </source>
</evidence>
<keyword evidence="4 10" id="KW-0436">Ligase</keyword>
<dbReference type="InterPro" id="IPR008909">
    <property type="entry name" value="DALR_anticod-bd"/>
</dbReference>
<evidence type="ECO:0000256" key="7">
    <source>
        <dbReference type="ARBA" id="ARBA00022917"/>
    </source>
</evidence>
<dbReference type="GO" id="GO:0006426">
    <property type="term" value="P:glycyl-tRNA aminoacylation"/>
    <property type="evidence" value="ECO:0007669"/>
    <property type="project" value="UniProtKB-UniRule"/>
</dbReference>